<protein>
    <submittedName>
        <fullName evidence="2">Os03g0617700 protein</fullName>
    </submittedName>
</protein>
<feature type="region of interest" description="Disordered" evidence="1">
    <location>
        <begin position="25"/>
        <end position="54"/>
    </location>
</feature>
<gene>
    <name evidence="2" type="ordered locus">Os03g0617700</name>
</gene>
<dbReference type="AlphaFoldDB" id="Q0DQA8"/>
<reference evidence="2 3" key="1">
    <citation type="journal article" date="2005" name="Nature">
        <title>The map-based sequence of the rice genome.</title>
        <authorList>
            <consortium name="International rice genome sequencing project (IRGSP)"/>
            <person name="Matsumoto T."/>
            <person name="Wu J."/>
            <person name="Kanamori H."/>
            <person name="Katayose Y."/>
            <person name="Fujisawa M."/>
            <person name="Namiki N."/>
            <person name="Mizuno H."/>
            <person name="Yamamoto K."/>
            <person name="Antonio B.A."/>
            <person name="Baba T."/>
            <person name="Sakata K."/>
            <person name="Nagamura Y."/>
            <person name="Aoki H."/>
            <person name="Arikawa K."/>
            <person name="Arita K."/>
            <person name="Bito T."/>
            <person name="Chiden Y."/>
            <person name="Fujitsuka N."/>
            <person name="Fukunaka R."/>
            <person name="Hamada M."/>
            <person name="Harada C."/>
            <person name="Hayashi A."/>
            <person name="Hijishita S."/>
            <person name="Honda M."/>
            <person name="Hosokawa S."/>
            <person name="Ichikawa Y."/>
            <person name="Idonuma A."/>
            <person name="Iijima M."/>
            <person name="Ikeda M."/>
            <person name="Ikeno M."/>
            <person name="Ito K."/>
            <person name="Ito S."/>
            <person name="Ito T."/>
            <person name="Ito Y."/>
            <person name="Ito Y."/>
            <person name="Iwabuchi A."/>
            <person name="Kamiya K."/>
            <person name="Karasawa W."/>
            <person name="Kurita K."/>
            <person name="Katagiri S."/>
            <person name="Kikuta A."/>
            <person name="Kobayashi H."/>
            <person name="Kobayashi N."/>
            <person name="Machita K."/>
            <person name="Maehara T."/>
            <person name="Masukawa M."/>
            <person name="Mizubayashi T."/>
            <person name="Mukai Y."/>
            <person name="Nagasaki H."/>
            <person name="Nagata Y."/>
            <person name="Naito S."/>
            <person name="Nakashima M."/>
            <person name="Nakama Y."/>
            <person name="Nakamichi Y."/>
            <person name="Nakamura M."/>
            <person name="Meguro A."/>
            <person name="Negishi M."/>
            <person name="Ohta I."/>
            <person name="Ohta T."/>
            <person name="Okamoto M."/>
            <person name="Ono N."/>
            <person name="Saji S."/>
            <person name="Sakaguchi M."/>
            <person name="Sakai K."/>
            <person name="Shibata M."/>
            <person name="Shimokawa T."/>
            <person name="Song J."/>
            <person name="Takazaki Y."/>
            <person name="Terasawa K."/>
            <person name="Tsugane M."/>
            <person name="Tsuji K."/>
            <person name="Ueda S."/>
            <person name="Waki K."/>
            <person name="Yamagata H."/>
            <person name="Yamamoto M."/>
            <person name="Yamamoto S."/>
            <person name="Yamane H."/>
            <person name="Yoshiki S."/>
            <person name="Yoshihara R."/>
            <person name="Yukawa K."/>
            <person name="Zhong H."/>
            <person name="Yano M."/>
            <person name="Yuan Q."/>
            <person name="Ouyang S."/>
            <person name="Liu J."/>
            <person name="Jones K.M."/>
            <person name="Gansberger K."/>
            <person name="Moffat K."/>
            <person name="Hill J."/>
            <person name="Bera J."/>
            <person name="Fadrosh D."/>
            <person name="Jin S."/>
            <person name="Johri S."/>
            <person name="Kim M."/>
            <person name="Overton L."/>
            <person name="Reardon M."/>
            <person name="Tsitrin T."/>
            <person name="Vuong H."/>
            <person name="Weaver B."/>
            <person name="Ciecko A."/>
            <person name="Tallon L."/>
            <person name="Jackson J."/>
            <person name="Pai G."/>
            <person name="Aken S.V."/>
            <person name="Utterback T."/>
            <person name="Reidmuller S."/>
            <person name="Feldblyum T."/>
            <person name="Hsiao J."/>
            <person name="Zismann V."/>
            <person name="Iobst S."/>
            <person name="de Vazeille A.R."/>
            <person name="Buell C.R."/>
            <person name="Ying K."/>
            <person name="Li Y."/>
            <person name="Lu T."/>
            <person name="Huang Y."/>
            <person name="Zhao Q."/>
            <person name="Feng Q."/>
            <person name="Zhang L."/>
            <person name="Zhu J."/>
            <person name="Weng Q."/>
            <person name="Mu J."/>
            <person name="Lu Y."/>
            <person name="Fan D."/>
            <person name="Liu Y."/>
            <person name="Guan J."/>
            <person name="Zhang Y."/>
            <person name="Yu S."/>
            <person name="Liu X."/>
            <person name="Zhang Y."/>
            <person name="Hong G."/>
            <person name="Han B."/>
            <person name="Choisne N."/>
            <person name="Demange N."/>
            <person name="Orjeda G."/>
            <person name="Samain S."/>
            <person name="Cattolico L."/>
            <person name="Pelletier E."/>
            <person name="Couloux A."/>
            <person name="Segurens B."/>
            <person name="Wincker P."/>
            <person name="D'Hont A."/>
            <person name="Scarpelli C."/>
            <person name="Weissenbach J."/>
            <person name="Salanoubat M."/>
            <person name="Quetier F."/>
            <person name="Yu Y."/>
            <person name="Kim H.R."/>
            <person name="Rambo T."/>
            <person name="Currie J."/>
            <person name="Collura K."/>
            <person name="Luo M."/>
            <person name="Yang T."/>
            <person name="Ammiraju J.S.S."/>
            <person name="Engler F."/>
            <person name="Soderlund C."/>
            <person name="Wing R.A."/>
            <person name="Palmer L.E."/>
            <person name="de la Bastide M."/>
            <person name="Spiegel L."/>
            <person name="Nascimento L."/>
            <person name="Zutavern T."/>
            <person name="O'Shaughnessy A."/>
            <person name="Dike S."/>
            <person name="Dedhia N."/>
            <person name="Preston R."/>
            <person name="Balija V."/>
            <person name="McCombie W.R."/>
            <person name="Chow T."/>
            <person name="Chen H."/>
            <person name="Chung M."/>
            <person name="Chen C."/>
            <person name="Shaw J."/>
            <person name="Wu H."/>
            <person name="Hsiao K."/>
            <person name="Chao Y."/>
            <person name="Chu M."/>
            <person name="Cheng C."/>
            <person name="Hour A."/>
            <person name="Lee P."/>
            <person name="Lin S."/>
            <person name="Lin Y."/>
            <person name="Liou J."/>
            <person name="Liu S."/>
            <person name="Hsing Y."/>
            <person name="Raghuvanshi S."/>
            <person name="Mohanty A."/>
            <person name="Bharti A.K."/>
            <person name="Gaur A."/>
            <person name="Gupta V."/>
            <person name="Kumar D."/>
            <person name="Ravi V."/>
            <person name="Vij S."/>
            <person name="Kapur A."/>
            <person name="Khurana P."/>
            <person name="Khurana P."/>
            <person name="Khurana J.P."/>
            <person name="Tyagi A.K."/>
            <person name="Gaikwad K."/>
            <person name="Singh A."/>
            <person name="Dalal V."/>
            <person name="Srivastava S."/>
            <person name="Dixit A."/>
            <person name="Pal A.K."/>
            <person name="Ghazi I.A."/>
            <person name="Yadav M."/>
            <person name="Pandit A."/>
            <person name="Bhargava A."/>
            <person name="Sureshbabu K."/>
            <person name="Batra K."/>
            <person name="Sharma T.R."/>
            <person name="Mohapatra T."/>
            <person name="Singh N.K."/>
            <person name="Messing J."/>
            <person name="Nelson A.B."/>
            <person name="Fuks G."/>
            <person name="Kavchok S."/>
            <person name="Keizer G."/>
            <person name="Linton E."/>
            <person name="Llaca V."/>
            <person name="Song R."/>
            <person name="Tanyolac B."/>
            <person name="Young S."/>
            <person name="Ho-Il K."/>
            <person name="Hahn J.H."/>
            <person name="Sangsakoo G."/>
            <person name="Vanavichit A."/>
            <person name="de Mattos Luiz.A.T."/>
            <person name="Zimmer P.D."/>
            <person name="Malone G."/>
            <person name="Dellagostin O."/>
            <person name="de Oliveira A.C."/>
            <person name="Bevan M."/>
            <person name="Bancroft I."/>
            <person name="Minx P."/>
            <person name="Cordum H."/>
            <person name="Wilson R."/>
            <person name="Cheng Z."/>
            <person name="Jin W."/>
            <person name="Jiang J."/>
            <person name="Leong S.A."/>
            <person name="Iwama H."/>
            <person name="Gojobori T."/>
            <person name="Itoh T."/>
            <person name="Niimura Y."/>
            <person name="Fujii Y."/>
            <person name="Habara T."/>
            <person name="Sakai H."/>
            <person name="Sato Y."/>
            <person name="Wilson G."/>
            <person name="Kumar K."/>
            <person name="McCouch S."/>
            <person name="Juretic N."/>
            <person name="Hoen D."/>
            <person name="Wright S."/>
            <person name="Bruskiewich R."/>
            <person name="Bureau T."/>
            <person name="Miyao A."/>
            <person name="Hirochika H."/>
            <person name="Nishikawa T."/>
            <person name="Kadowaki K."/>
            <person name="Sugiura M."/>
            <person name="Burr B."/>
            <person name="Sasaki T."/>
        </authorList>
    </citation>
    <scope>NUCLEOTIDE SEQUENCE [LARGE SCALE GENOMIC DNA]</scope>
    <source>
        <strain evidence="3">cv. Nipponbare</strain>
    </source>
</reference>
<dbReference type="KEGG" id="dosa:Os03g0617700"/>
<evidence type="ECO:0000313" key="3">
    <source>
        <dbReference type="Proteomes" id="UP000000763"/>
    </source>
</evidence>
<name>Q0DQA8_ORYSJ</name>
<feature type="region of interest" description="Disordered" evidence="1">
    <location>
        <begin position="116"/>
        <end position="166"/>
    </location>
</feature>
<sequence length="259" mass="27307">MLREVSMGFVGVGVPCTHVGSAPAYGPTTARGYSGQGKRKGPPRASLAGRHPSPYWLPPHTSLAVSPTGLSAFTMSSATELLPVGRCAPLTPERAISCRLPTLEVEAWREIEMGREGREHKTMATGFGEQEEGCDDGDNEGESGGQRPRPCQARSASPPWSPHLAKIAEPSDSFASASSSSSYTSSSLSSSAKSTRRRISLRDLLLSGTANSNSAIAAGAAAAAERSSGFWHLSFWPSSRSKKTTMLALPYSCPFPPPL</sequence>
<accession>Q0DQA8</accession>
<evidence type="ECO:0000313" key="2">
    <source>
        <dbReference type="EMBL" id="BAF12580.2"/>
    </source>
</evidence>
<organism evidence="2 3">
    <name type="scientific">Oryza sativa subsp. japonica</name>
    <name type="common">Rice</name>
    <dbReference type="NCBI Taxonomy" id="39947"/>
    <lineage>
        <taxon>Eukaryota</taxon>
        <taxon>Viridiplantae</taxon>
        <taxon>Streptophyta</taxon>
        <taxon>Embryophyta</taxon>
        <taxon>Tracheophyta</taxon>
        <taxon>Spermatophyta</taxon>
        <taxon>Magnoliopsida</taxon>
        <taxon>Liliopsida</taxon>
        <taxon>Poales</taxon>
        <taxon>Poaceae</taxon>
        <taxon>BOP clade</taxon>
        <taxon>Oryzoideae</taxon>
        <taxon>Oryzeae</taxon>
        <taxon>Oryzinae</taxon>
        <taxon>Oryza</taxon>
        <taxon>Oryza sativa</taxon>
    </lineage>
</organism>
<feature type="compositionally biased region" description="Acidic residues" evidence="1">
    <location>
        <begin position="129"/>
        <end position="141"/>
    </location>
</feature>
<proteinExistence type="predicted"/>
<reference evidence="3" key="2">
    <citation type="journal article" date="2008" name="Nucleic Acids Res.">
        <title>The rice annotation project database (RAP-DB): 2008 update.</title>
        <authorList>
            <consortium name="The rice annotation project (RAP)"/>
        </authorList>
    </citation>
    <scope>GENOME REANNOTATION</scope>
    <source>
        <strain evidence="3">cv. Nipponbare</strain>
    </source>
</reference>
<dbReference type="EMBL" id="AP008209">
    <property type="protein sequence ID" value="BAF12580.2"/>
    <property type="molecule type" value="Genomic_DNA"/>
</dbReference>
<evidence type="ECO:0000256" key="1">
    <source>
        <dbReference type="SAM" id="MobiDB-lite"/>
    </source>
</evidence>
<dbReference type="Proteomes" id="UP000000763">
    <property type="component" value="Chromosome 3"/>
</dbReference>